<feature type="region of interest" description="Disordered" evidence="1">
    <location>
        <begin position="1"/>
        <end position="70"/>
    </location>
</feature>
<reference evidence="2" key="1">
    <citation type="submission" date="2019-11" db="UniProtKB">
        <authorList>
            <consortium name="WormBaseParasite"/>
        </authorList>
    </citation>
    <scope>IDENTIFICATION</scope>
</reference>
<protein>
    <submittedName>
        <fullName evidence="2">Protein kinase domain-containing protein</fullName>
    </submittedName>
</protein>
<feature type="compositionally biased region" description="Basic residues" evidence="1">
    <location>
        <begin position="483"/>
        <end position="493"/>
    </location>
</feature>
<dbReference type="AlphaFoldDB" id="A0A5K3ET56"/>
<feature type="compositionally biased region" description="Low complexity" evidence="1">
    <location>
        <begin position="506"/>
        <end position="520"/>
    </location>
</feature>
<feature type="region of interest" description="Disordered" evidence="1">
    <location>
        <begin position="106"/>
        <end position="236"/>
    </location>
</feature>
<feature type="compositionally biased region" description="Polar residues" evidence="1">
    <location>
        <begin position="115"/>
        <end position="125"/>
    </location>
</feature>
<feature type="compositionally biased region" description="Low complexity" evidence="1">
    <location>
        <begin position="569"/>
        <end position="584"/>
    </location>
</feature>
<feature type="compositionally biased region" description="Basic residues" evidence="1">
    <location>
        <begin position="303"/>
        <end position="312"/>
    </location>
</feature>
<name>A0A5K3ET56_MESCO</name>
<evidence type="ECO:0000256" key="1">
    <source>
        <dbReference type="SAM" id="MobiDB-lite"/>
    </source>
</evidence>
<proteinExistence type="predicted"/>
<feature type="compositionally biased region" description="Polar residues" evidence="1">
    <location>
        <begin position="441"/>
        <end position="452"/>
    </location>
</feature>
<accession>A0A5K3ET56</accession>
<feature type="region of interest" description="Disordered" evidence="1">
    <location>
        <begin position="255"/>
        <end position="606"/>
    </location>
</feature>
<feature type="compositionally biased region" description="Basic residues" evidence="1">
    <location>
        <begin position="365"/>
        <end position="386"/>
    </location>
</feature>
<feature type="compositionally biased region" description="Low complexity" evidence="1">
    <location>
        <begin position="468"/>
        <end position="481"/>
    </location>
</feature>
<feature type="compositionally biased region" description="Acidic residues" evidence="1">
    <location>
        <begin position="167"/>
        <end position="191"/>
    </location>
</feature>
<organism evidence="2">
    <name type="scientific">Mesocestoides corti</name>
    <name type="common">Flatworm</name>
    <dbReference type="NCBI Taxonomy" id="53468"/>
    <lineage>
        <taxon>Eukaryota</taxon>
        <taxon>Metazoa</taxon>
        <taxon>Spiralia</taxon>
        <taxon>Lophotrochozoa</taxon>
        <taxon>Platyhelminthes</taxon>
        <taxon>Cestoda</taxon>
        <taxon>Eucestoda</taxon>
        <taxon>Cyclophyllidea</taxon>
        <taxon>Mesocestoididae</taxon>
        <taxon>Mesocestoides</taxon>
    </lineage>
</organism>
<feature type="compositionally biased region" description="Basic residues" evidence="1">
    <location>
        <begin position="39"/>
        <end position="48"/>
    </location>
</feature>
<feature type="compositionally biased region" description="Basic and acidic residues" evidence="1">
    <location>
        <begin position="24"/>
        <end position="38"/>
    </location>
</feature>
<dbReference type="WBParaSite" id="MCU_002858-RA">
    <property type="protein sequence ID" value="MCU_002858-RA"/>
    <property type="gene ID" value="MCU_002858"/>
</dbReference>
<sequence length="606" mass="67203">MSRRHERDYPRLSQRDLGGQWRRRLADDVAPRSTDGGHDHKRRRRSRLRDHNTDDELTPVRSKVVVPATRRHQQDQHLALMQQQLAAYTQLYTQYYYAYNRTLPERPDKKRRTTNEGSLGDSSNKFPGCSSKGLGDRMHSKKTNQLKPPSAVSADKHNERAKASSPEEGEAIDSDEDEDDDDDDGEEEDGMSEVSAAGDRSGEDSRVILRQSALLPTPSHLPPPLGNCIVPPPHQTPSAAVAADLVLRQLHDYLTRFGRPPSAASKTSGRRLRSPRRDASSTASRRHRRTGSSVEKRHEVRDKKKSHKRRSRTPSSPSSSSPSIHRRGKRPSCPNPNPPATYETISSSSSGGSDSSADAASSSSRMRRRSRLRKRSPSSTRRHPRRPPPGDKRQLPVLSTSRTRRANHAPRSPSARSPSTTPPHRATSDSSGSGCGERQRASNTSPDTSQQRRLPAAYARTNHRPRLSSSSSPASSSPSQSGRVRKRLQKRPRGIAAQSIQGSTLASSRSAASASIDSDCPSPPPSRRGHSRRQRYREEVSVSRRRRESTGFGRRQLPDSTTGNHRSRMASSSSCSASSSPTTSRSRRRQHPSLHSVSSHEHSTRQ</sequence>
<feature type="compositionally biased region" description="Low complexity" evidence="1">
    <location>
        <begin position="346"/>
        <end position="364"/>
    </location>
</feature>
<feature type="compositionally biased region" description="Low complexity" evidence="1">
    <location>
        <begin position="313"/>
        <end position="323"/>
    </location>
</feature>
<feature type="compositionally biased region" description="Basic and acidic residues" evidence="1">
    <location>
        <begin position="1"/>
        <end position="14"/>
    </location>
</feature>
<feature type="compositionally biased region" description="Low complexity" evidence="1">
    <location>
        <begin position="409"/>
        <end position="425"/>
    </location>
</feature>
<feature type="compositionally biased region" description="Pro residues" evidence="1">
    <location>
        <begin position="219"/>
        <end position="235"/>
    </location>
</feature>
<evidence type="ECO:0000313" key="2">
    <source>
        <dbReference type="WBParaSite" id="MCU_002858-RA"/>
    </source>
</evidence>